<sequence>MENTIDKSVFLLDMDGTIYLGNVLIDGAKEFLDKIISEGKRYIFLTNNASKDKSTYVKKLEALGIRAGKDDVFTSADASISYLSKLGKKRLFLVGNTSLRNQLLDAGFEIVDERNQDIDAVLVSFDTELNYEKLWIACDYLQDGYDYYATHPDFVCPLEGGRIMPDAGSIIELLFACVGRRPIVIGKPEDKMIEALIGAYGFKKDDLIMVGDRLYTDIAMGYKSGIKSVLVLSGETSLEDYKKSDVKADYIFSSVKDMVEKI</sequence>
<comment type="cofactor">
    <cofactor evidence="4">
        <name>Mg(2+)</name>
        <dbReference type="ChEBI" id="CHEBI:18420"/>
    </cofactor>
    <text evidence="4">Divalent metal ions. Mg(2+) is the most effective.</text>
</comment>
<evidence type="ECO:0000313" key="6">
    <source>
        <dbReference type="Proteomes" id="UP000005984"/>
    </source>
</evidence>
<dbReference type="PANTHER" id="PTHR19288">
    <property type="entry name" value="4-NITROPHENYLPHOSPHATASE-RELATED"/>
    <property type="match status" value="1"/>
</dbReference>
<dbReference type="Proteomes" id="UP000005984">
    <property type="component" value="Unassembled WGS sequence"/>
</dbReference>
<dbReference type="InterPro" id="IPR023214">
    <property type="entry name" value="HAD_sf"/>
</dbReference>
<dbReference type="eggNOG" id="COG0647">
    <property type="taxonomic scope" value="Bacteria"/>
</dbReference>
<evidence type="ECO:0000256" key="4">
    <source>
        <dbReference type="PIRSR" id="PIRSR000915-3"/>
    </source>
</evidence>
<dbReference type="PIRSF" id="PIRSF000915">
    <property type="entry name" value="PGP-type_phosphatase"/>
    <property type="match status" value="1"/>
</dbReference>
<reference evidence="5 6" key="1">
    <citation type="submission" date="2008-10" db="EMBL/GenBank/DDBJ databases">
        <authorList>
            <person name="Qin X."/>
            <person name="Bachman B."/>
            <person name="Battles P."/>
            <person name="Bell A."/>
            <person name="Bess C."/>
            <person name="Bickham C."/>
            <person name="Chaboub L."/>
            <person name="Chen D."/>
            <person name="Coyle M."/>
            <person name="Deiros D.R."/>
            <person name="Dinh H."/>
            <person name="Forbes L."/>
            <person name="Fowler G."/>
            <person name="Francisco L."/>
            <person name="Fu Q."/>
            <person name="Gubbala S."/>
            <person name="Hale W."/>
            <person name="Han Y."/>
            <person name="Hemphill L."/>
            <person name="Highlander S.K."/>
            <person name="Hirani K."/>
            <person name="Hogues M."/>
            <person name="Jackson L."/>
            <person name="Jakkamsetti A."/>
            <person name="Javaid M."/>
            <person name="Jiang H."/>
            <person name="Korchina V."/>
            <person name="Kovar C."/>
            <person name="Lara F."/>
            <person name="Lee S."/>
            <person name="Mata R."/>
            <person name="Mathew T."/>
            <person name="Moen C."/>
            <person name="Morales K."/>
            <person name="Munidasa M."/>
            <person name="Nazareth L."/>
            <person name="Ngo R."/>
            <person name="Nguyen L."/>
            <person name="Okwuonu G."/>
            <person name="Ongeri F."/>
            <person name="Patil S."/>
            <person name="Petrosino J."/>
            <person name="Pham C."/>
            <person name="Pham P."/>
            <person name="Pu L.-L."/>
            <person name="Puazo M."/>
            <person name="Raj R."/>
            <person name="Reid J."/>
            <person name="Rouhana J."/>
            <person name="Saada N."/>
            <person name="Shang Y."/>
            <person name="Simmons D."/>
            <person name="Thornton R."/>
            <person name="Warren J."/>
            <person name="Weissenberger G."/>
            <person name="Zhang J."/>
            <person name="Zhang L."/>
            <person name="Zhou C."/>
            <person name="Zhu D."/>
            <person name="Muzny D."/>
            <person name="Worley K."/>
            <person name="Gibbs R."/>
        </authorList>
    </citation>
    <scope>NUCLEOTIDE SEQUENCE [LARGE SCALE GENOMIC DNA]</scope>
    <source>
        <strain evidence="5 6">ATCC 51172</strain>
    </source>
</reference>
<feature type="active site" description="Proton donor" evidence="2">
    <location>
        <position position="15"/>
    </location>
</feature>
<organism evidence="5 6">
    <name type="scientific">Anaerococcus lactolyticus ATCC 51172</name>
    <dbReference type="NCBI Taxonomy" id="525254"/>
    <lineage>
        <taxon>Bacteria</taxon>
        <taxon>Bacillati</taxon>
        <taxon>Bacillota</taxon>
        <taxon>Tissierellia</taxon>
        <taxon>Tissierellales</taxon>
        <taxon>Peptoniphilaceae</taxon>
        <taxon>Anaerococcus</taxon>
    </lineage>
</organism>
<proteinExistence type="inferred from homology"/>
<dbReference type="GO" id="GO:0046872">
    <property type="term" value="F:metal ion binding"/>
    <property type="evidence" value="ECO:0007669"/>
    <property type="project" value="UniProtKB-KW"/>
</dbReference>
<dbReference type="HOGENOM" id="CLU_043473_1_2_9"/>
<dbReference type="Pfam" id="PF13344">
    <property type="entry name" value="Hydrolase_6"/>
    <property type="match status" value="1"/>
</dbReference>
<dbReference type="EMBL" id="ABYO01000196">
    <property type="protein sequence ID" value="EEI86317.1"/>
    <property type="molecule type" value="Genomic_DNA"/>
</dbReference>
<comment type="caution">
    <text evidence="5">The sequence shown here is derived from an EMBL/GenBank/DDBJ whole genome shotgun (WGS) entry which is preliminary data.</text>
</comment>
<dbReference type="RefSeq" id="WP_004827217.1">
    <property type="nucleotide sequence ID" value="NZ_GG666044.1"/>
</dbReference>
<comment type="similarity">
    <text evidence="1">Belongs to the HAD-like hydrolase superfamily. NagD family.</text>
</comment>
<dbReference type="STRING" id="525254.HMPREF0072_1150"/>
<evidence type="ECO:0000256" key="3">
    <source>
        <dbReference type="PIRSR" id="PIRSR000915-2"/>
    </source>
</evidence>
<name>C2BFN0_9FIRM</name>
<dbReference type="Gene3D" id="3.40.50.1000">
    <property type="entry name" value="HAD superfamily/HAD-like"/>
    <property type="match status" value="2"/>
</dbReference>
<keyword evidence="1 4" id="KW-0479">Metal-binding</keyword>
<dbReference type="InterPro" id="IPR006357">
    <property type="entry name" value="HAD-SF_hydro_IIA"/>
</dbReference>
<comment type="function">
    <text evidence="1">Catalyzes the dephosphorylation of 2-6 carbon acid sugars in vitro.</text>
</comment>
<keyword evidence="5" id="KW-0378">Hydrolase</keyword>
<dbReference type="EC" id="3.1.3.-" evidence="1"/>
<dbReference type="InterPro" id="IPR036412">
    <property type="entry name" value="HAD-like_sf"/>
</dbReference>
<protein>
    <recommendedName>
        <fullName evidence="1">Acid sugar phosphatase</fullName>
        <ecNumber evidence="1">3.1.3.-</ecNumber>
    </recommendedName>
</protein>
<accession>C2BFN0</accession>
<feature type="binding site" evidence="4">
    <location>
        <position position="212"/>
    </location>
    <ligand>
        <name>Mg(2+)</name>
        <dbReference type="ChEBI" id="CHEBI:18420"/>
    </ligand>
</feature>
<dbReference type="GO" id="GO:0005737">
    <property type="term" value="C:cytoplasm"/>
    <property type="evidence" value="ECO:0007669"/>
    <property type="project" value="TreeGrafter"/>
</dbReference>
<dbReference type="AlphaFoldDB" id="C2BFN0"/>
<feature type="binding site" evidence="4">
    <location>
        <position position="15"/>
    </location>
    <ligand>
        <name>Mg(2+)</name>
        <dbReference type="ChEBI" id="CHEBI:18420"/>
    </ligand>
</feature>
<keyword evidence="6" id="KW-1185">Reference proteome</keyword>
<evidence type="ECO:0000256" key="2">
    <source>
        <dbReference type="PIRSR" id="PIRSR000915-1"/>
    </source>
</evidence>
<dbReference type="Pfam" id="PF13242">
    <property type="entry name" value="Hydrolase_like"/>
    <property type="match status" value="1"/>
</dbReference>
<dbReference type="GO" id="GO:0016791">
    <property type="term" value="F:phosphatase activity"/>
    <property type="evidence" value="ECO:0007669"/>
    <property type="project" value="TreeGrafter"/>
</dbReference>
<dbReference type="PANTHER" id="PTHR19288:SF46">
    <property type="entry name" value="HALOACID DEHALOGENASE-LIKE HYDROLASE DOMAIN-CONTAINING PROTEIN 2"/>
    <property type="match status" value="1"/>
</dbReference>
<dbReference type="NCBIfam" id="TIGR01460">
    <property type="entry name" value="HAD-SF-IIA"/>
    <property type="match status" value="1"/>
</dbReference>
<gene>
    <name evidence="5" type="primary">pgp</name>
    <name evidence="5" type="ORF">HMPREF0072_1150</name>
</gene>
<feature type="binding site" evidence="4">
    <location>
        <position position="13"/>
    </location>
    <ligand>
        <name>Mg(2+)</name>
        <dbReference type="ChEBI" id="CHEBI:18420"/>
    </ligand>
</feature>
<evidence type="ECO:0000256" key="1">
    <source>
        <dbReference type="PIRNR" id="PIRNR000915"/>
    </source>
</evidence>
<feature type="active site" description="Nucleophile" evidence="2">
    <location>
        <position position="13"/>
    </location>
</feature>
<evidence type="ECO:0000313" key="5">
    <source>
        <dbReference type="EMBL" id="EEI86317.1"/>
    </source>
</evidence>
<dbReference type="SUPFAM" id="SSF56784">
    <property type="entry name" value="HAD-like"/>
    <property type="match status" value="1"/>
</dbReference>
<keyword evidence="1 4" id="KW-0460">Magnesium</keyword>
<feature type="binding site" evidence="3">
    <location>
        <position position="187"/>
    </location>
    <ligand>
        <name>substrate</name>
    </ligand>
</feature>